<protein>
    <submittedName>
        <fullName evidence="2">Uncharacterized protein</fullName>
    </submittedName>
</protein>
<reference evidence="2 3" key="1">
    <citation type="submission" date="2020-08" db="EMBL/GenBank/DDBJ databases">
        <title>Genomic Encyclopedia of Type Strains, Phase III (KMG-III): the genomes of soil and plant-associated and newly described type strains.</title>
        <authorList>
            <person name="Whitman W."/>
        </authorList>
    </citation>
    <scope>NUCLEOTIDE SEQUENCE [LARGE SCALE GENOMIC DNA]</scope>
    <source>
        <strain evidence="2 3">CECT 5862</strain>
    </source>
</reference>
<proteinExistence type="predicted"/>
<feature type="transmembrane region" description="Helical" evidence="1">
    <location>
        <begin position="32"/>
        <end position="53"/>
    </location>
</feature>
<feature type="transmembrane region" description="Helical" evidence="1">
    <location>
        <begin position="90"/>
        <end position="112"/>
    </location>
</feature>
<comment type="caution">
    <text evidence="2">The sequence shown here is derived from an EMBL/GenBank/DDBJ whole genome shotgun (WGS) entry which is preliminary data.</text>
</comment>
<dbReference type="RefSeq" id="WP_246427465.1">
    <property type="nucleotide sequence ID" value="NZ_JACHXK010000002.1"/>
</dbReference>
<accession>A0A7W5FL82</accession>
<evidence type="ECO:0000313" key="2">
    <source>
        <dbReference type="EMBL" id="MBB3108896.1"/>
    </source>
</evidence>
<name>A0A7W5FL82_9BACL</name>
<organism evidence="2 3">
    <name type="scientific">Paenibacillus phyllosphaerae</name>
    <dbReference type="NCBI Taxonomy" id="274593"/>
    <lineage>
        <taxon>Bacteria</taxon>
        <taxon>Bacillati</taxon>
        <taxon>Bacillota</taxon>
        <taxon>Bacilli</taxon>
        <taxon>Bacillales</taxon>
        <taxon>Paenibacillaceae</taxon>
        <taxon>Paenibacillus</taxon>
    </lineage>
</organism>
<feature type="transmembrane region" description="Helical" evidence="1">
    <location>
        <begin position="65"/>
        <end position="83"/>
    </location>
</feature>
<feature type="transmembrane region" description="Helical" evidence="1">
    <location>
        <begin position="124"/>
        <end position="145"/>
    </location>
</feature>
<keyword evidence="3" id="KW-1185">Reference proteome</keyword>
<keyword evidence="1" id="KW-0472">Membrane</keyword>
<sequence length="182" mass="20980">MLNKAIMWAFWLVPFASLFFFNSVTLRRYMPVAWFATVLNTIVYQMAWAYGWWKYKETLLSWDKVAQVHTVYGAFFVGTLWIFRLTFRKFWLYAAVNLGVDFVYAFGLRALWKSLGITSGGKLPPIGSVAIMTVMALMLYAYQMWQEGAFTAKRSEQGGGTGKVRVTWISRSFGRQVRQGAK</sequence>
<dbReference type="EMBL" id="JACHXK010000002">
    <property type="protein sequence ID" value="MBB3108896.1"/>
    <property type="molecule type" value="Genomic_DNA"/>
</dbReference>
<gene>
    <name evidence="2" type="ORF">FHS18_000948</name>
</gene>
<feature type="transmembrane region" description="Helical" evidence="1">
    <location>
        <begin position="6"/>
        <end position="25"/>
    </location>
</feature>
<evidence type="ECO:0000256" key="1">
    <source>
        <dbReference type="SAM" id="Phobius"/>
    </source>
</evidence>
<dbReference type="Proteomes" id="UP000570361">
    <property type="component" value="Unassembled WGS sequence"/>
</dbReference>
<keyword evidence="1" id="KW-1133">Transmembrane helix</keyword>
<dbReference type="AlphaFoldDB" id="A0A7W5FL82"/>
<keyword evidence="1" id="KW-0812">Transmembrane</keyword>
<evidence type="ECO:0000313" key="3">
    <source>
        <dbReference type="Proteomes" id="UP000570361"/>
    </source>
</evidence>